<organism evidence="4 5">
    <name type="scientific">Venturia nashicola</name>
    <dbReference type="NCBI Taxonomy" id="86259"/>
    <lineage>
        <taxon>Eukaryota</taxon>
        <taxon>Fungi</taxon>
        <taxon>Dikarya</taxon>
        <taxon>Ascomycota</taxon>
        <taxon>Pezizomycotina</taxon>
        <taxon>Dothideomycetes</taxon>
        <taxon>Pleosporomycetidae</taxon>
        <taxon>Venturiales</taxon>
        <taxon>Venturiaceae</taxon>
        <taxon>Venturia</taxon>
    </lineage>
</organism>
<comment type="caution">
    <text evidence="4">The sequence shown here is derived from an EMBL/GenBank/DDBJ whole genome shotgun (WGS) entry which is preliminary data.</text>
</comment>
<dbReference type="Pfam" id="PF00106">
    <property type="entry name" value="adh_short"/>
    <property type="match status" value="1"/>
</dbReference>
<evidence type="ECO:0000256" key="1">
    <source>
        <dbReference type="ARBA" id="ARBA00006484"/>
    </source>
</evidence>
<accession>A0A4Z1P1X6</accession>
<dbReference type="Gene3D" id="3.40.50.720">
    <property type="entry name" value="NAD(P)-binding Rossmann-like Domain"/>
    <property type="match status" value="1"/>
</dbReference>
<protein>
    <submittedName>
        <fullName evidence="4">Oxidoreductase-like protein</fullName>
    </submittedName>
</protein>
<keyword evidence="5" id="KW-1185">Reference proteome</keyword>
<evidence type="ECO:0000256" key="2">
    <source>
        <dbReference type="ARBA" id="ARBA00023002"/>
    </source>
</evidence>
<dbReference type="AlphaFoldDB" id="A0A4Z1P1X6"/>
<comment type="similarity">
    <text evidence="1 3">Belongs to the short-chain dehydrogenases/reductases (SDR) family.</text>
</comment>
<gene>
    <name evidence="4" type="ORF">E6O75_ATG01831</name>
</gene>
<dbReference type="InterPro" id="IPR036291">
    <property type="entry name" value="NAD(P)-bd_dom_sf"/>
</dbReference>
<reference evidence="4 5" key="1">
    <citation type="submission" date="2019-04" db="EMBL/GenBank/DDBJ databases">
        <title>High contiguity whole genome sequence and gene annotation resource for two Venturia nashicola isolates.</title>
        <authorList>
            <person name="Prokchorchik M."/>
            <person name="Won K."/>
            <person name="Lee Y."/>
            <person name="Choi E.D."/>
            <person name="Segonzac C."/>
            <person name="Sohn K.H."/>
        </authorList>
    </citation>
    <scope>NUCLEOTIDE SEQUENCE [LARGE SCALE GENOMIC DNA]</scope>
    <source>
        <strain evidence="4 5">PRI2</strain>
    </source>
</reference>
<keyword evidence="2" id="KW-0560">Oxidoreductase</keyword>
<dbReference type="STRING" id="86259.A0A4Z1P1X6"/>
<dbReference type="PRINTS" id="PR00080">
    <property type="entry name" value="SDRFAMILY"/>
</dbReference>
<dbReference type="InterPro" id="IPR002347">
    <property type="entry name" value="SDR_fam"/>
</dbReference>
<evidence type="ECO:0000313" key="4">
    <source>
        <dbReference type="EMBL" id="TID22657.1"/>
    </source>
</evidence>
<dbReference type="PANTHER" id="PTHR42760">
    <property type="entry name" value="SHORT-CHAIN DEHYDROGENASES/REDUCTASES FAMILY MEMBER"/>
    <property type="match status" value="1"/>
</dbReference>
<name>A0A4Z1P1X6_9PEZI</name>
<dbReference type="GO" id="GO:0016616">
    <property type="term" value="F:oxidoreductase activity, acting on the CH-OH group of donors, NAD or NADP as acceptor"/>
    <property type="evidence" value="ECO:0007669"/>
    <property type="project" value="TreeGrafter"/>
</dbReference>
<dbReference type="PRINTS" id="PR00081">
    <property type="entry name" value="GDHRDH"/>
</dbReference>
<sequence length="300" mass="32382">MSDNPVGKLSSAGLDFTPTIHNNTYPSIDPTKTNLQGKSVLITGASKGVGRATALSFAKAGASPIIVAARSSLDSLIPEIKLAAQKANRPEPKIIPLKLDVTDESSVAAATETITSQFKNLDILINNAGYLESPWLPVAQSTPTDWWTSMTTNIKGTYLVTRAFLPLLLASPTKTILNISSVGAHRIAPGASAYQTAKLAICRFTEFLVVEYGKEGLIALAVHPGGVKTELAHGMPDWMHAVLIDEPELSADSIVWLASERREWLSGRYVSCTWDVDELQGKKEKILEGNLLKVRMAVEF</sequence>
<dbReference type="Proteomes" id="UP000298493">
    <property type="component" value="Unassembled WGS sequence"/>
</dbReference>
<evidence type="ECO:0000256" key="3">
    <source>
        <dbReference type="RuleBase" id="RU000363"/>
    </source>
</evidence>
<dbReference type="PANTHER" id="PTHR42760:SF37">
    <property type="entry name" value="CLAVALDEHYDE DEHYDROGENASE"/>
    <property type="match status" value="1"/>
</dbReference>
<dbReference type="EMBL" id="SNSC02000007">
    <property type="protein sequence ID" value="TID22657.1"/>
    <property type="molecule type" value="Genomic_DNA"/>
</dbReference>
<evidence type="ECO:0000313" key="5">
    <source>
        <dbReference type="Proteomes" id="UP000298493"/>
    </source>
</evidence>
<dbReference type="SUPFAM" id="SSF51735">
    <property type="entry name" value="NAD(P)-binding Rossmann-fold domains"/>
    <property type="match status" value="1"/>
</dbReference>
<proteinExistence type="inferred from homology"/>
<dbReference type="CDD" id="cd05233">
    <property type="entry name" value="SDR_c"/>
    <property type="match status" value="1"/>
</dbReference>